<name>W6MQ03_9ASCO</name>
<feature type="signal peptide" evidence="2">
    <location>
        <begin position="1"/>
        <end position="20"/>
    </location>
</feature>
<feature type="transmembrane region" description="Helical" evidence="1">
    <location>
        <begin position="299"/>
        <end position="320"/>
    </location>
</feature>
<dbReference type="OrthoDB" id="3996329at2759"/>
<gene>
    <name evidence="3" type="ORF">KUCA_T00004735001</name>
</gene>
<feature type="transmembrane region" description="Helical" evidence="1">
    <location>
        <begin position="367"/>
        <end position="386"/>
    </location>
</feature>
<reference evidence="3" key="1">
    <citation type="submission" date="2013-12" db="EMBL/GenBank/DDBJ databases">
        <authorList>
            <person name="Genoscope - CEA"/>
        </authorList>
    </citation>
    <scope>NUCLEOTIDE SEQUENCE</scope>
    <source>
        <strain evidence="3">CBS 1993</strain>
    </source>
</reference>
<feature type="chain" id="PRO_5004878543" description="Intimal thickness related receptor IRP domain-containing protein" evidence="2">
    <location>
        <begin position="21"/>
        <end position="475"/>
    </location>
</feature>
<dbReference type="Proteomes" id="UP000019384">
    <property type="component" value="Unassembled WGS sequence"/>
</dbReference>
<feature type="transmembrane region" description="Helical" evidence="1">
    <location>
        <begin position="332"/>
        <end position="355"/>
    </location>
</feature>
<dbReference type="HOGENOM" id="CLU_580118_0_0_1"/>
<dbReference type="AlphaFoldDB" id="W6MQ03"/>
<accession>W6MQ03</accession>
<evidence type="ECO:0000256" key="2">
    <source>
        <dbReference type="SAM" id="SignalP"/>
    </source>
</evidence>
<dbReference type="RefSeq" id="XP_022460741.1">
    <property type="nucleotide sequence ID" value="XM_022601502.1"/>
</dbReference>
<feature type="transmembrane region" description="Helical" evidence="1">
    <location>
        <begin position="208"/>
        <end position="228"/>
    </location>
</feature>
<evidence type="ECO:0000313" key="4">
    <source>
        <dbReference type="Proteomes" id="UP000019384"/>
    </source>
</evidence>
<keyword evidence="2" id="KW-0732">Signal</keyword>
<dbReference type="STRING" id="1382522.W6MQ03"/>
<feature type="transmembrane region" description="Helical" evidence="1">
    <location>
        <begin position="257"/>
        <end position="278"/>
    </location>
</feature>
<keyword evidence="1" id="KW-1133">Transmembrane helix</keyword>
<keyword evidence="1" id="KW-0472">Membrane</keyword>
<keyword evidence="4" id="KW-1185">Reference proteome</keyword>
<evidence type="ECO:0000256" key="1">
    <source>
        <dbReference type="SAM" id="Phobius"/>
    </source>
</evidence>
<feature type="transmembrane region" description="Helical" evidence="1">
    <location>
        <begin position="406"/>
        <end position="423"/>
    </location>
</feature>
<evidence type="ECO:0000313" key="3">
    <source>
        <dbReference type="EMBL" id="CDK28751.1"/>
    </source>
</evidence>
<organism evidence="3 4">
    <name type="scientific">Kuraishia capsulata CBS 1993</name>
    <dbReference type="NCBI Taxonomy" id="1382522"/>
    <lineage>
        <taxon>Eukaryota</taxon>
        <taxon>Fungi</taxon>
        <taxon>Dikarya</taxon>
        <taxon>Ascomycota</taxon>
        <taxon>Saccharomycotina</taxon>
        <taxon>Pichiomycetes</taxon>
        <taxon>Pichiales</taxon>
        <taxon>Pichiaceae</taxon>
        <taxon>Kuraishia</taxon>
    </lineage>
</organism>
<evidence type="ECO:0008006" key="5">
    <source>
        <dbReference type="Google" id="ProtNLM"/>
    </source>
</evidence>
<proteinExistence type="predicted"/>
<keyword evidence="1" id="KW-0812">Transmembrane</keyword>
<dbReference type="EMBL" id="HG793129">
    <property type="protein sequence ID" value="CDK28751.1"/>
    <property type="molecule type" value="Genomic_DNA"/>
</dbReference>
<protein>
    <recommendedName>
        <fullName evidence="5">Intimal thickness related receptor IRP domain-containing protein</fullName>
    </recommendedName>
</protein>
<dbReference type="GeneID" id="34522129"/>
<sequence length="475" mass="55398">MFGYTRCIIHLMLMSTLVSATPFHFEMVNNRTEQLRHSVPIYNTPALFLSQGFEPLIRVRALEVDTFNEKNASVVWDLDVLIMTEEDLKVVKLDKDIDEVVDFTSSELEGYTYFLLNDPDSKEKKPYKPEIEQYSLDQVLERGLNRSWITSLTLTPDNLIAEHPIQFNETYCIIATFHCSERAFLELDVAVRNPHGELDEEDYKYMHIYILFGSFYAISSLLYFYYVFFVRRNTTKEYNTITSSNSSLKNGEIQLRILIFMFGNSLVCFVTASHMAMLNIDGRHNLRFTGILLRFGSRVSLSIFFAWVLYNLLLMSSGYLFISELKDTRMLWFIRLVTVSSLISWCISDVELAFFPYELIGGMAEGIIELILFIEYVISFISGSYFSIRTYSELQMHGRKATAKRFLATVMLILLPIVFFGFREHRIHVRFVRRVVRKIENTRSFSHIFKLVATLLVAFLWKDTDLETEKVLKGE</sequence>
<reference evidence="3" key="2">
    <citation type="submission" date="2014-02" db="EMBL/GenBank/DDBJ databases">
        <title>Complete DNA sequence of /Kuraishia capsulata/ illustrates novel genomic features among budding yeasts (/Saccharomycotina/).</title>
        <authorList>
            <person name="Morales L."/>
            <person name="Noel B."/>
            <person name="Porcel B."/>
            <person name="Marcet-Houben M."/>
            <person name="Hullo M-F."/>
            <person name="Sacerdot C."/>
            <person name="Tekaia F."/>
            <person name="Leh-Louis V."/>
            <person name="Despons L."/>
            <person name="Khanna V."/>
            <person name="Aury J-M."/>
            <person name="Barbe V."/>
            <person name="Couloux A."/>
            <person name="Labadie K."/>
            <person name="Pelletier E."/>
            <person name="Souciet J-L."/>
            <person name="Boekhout T."/>
            <person name="Gabaldon T."/>
            <person name="Wincker P."/>
            <person name="Dujon B."/>
        </authorList>
    </citation>
    <scope>NUCLEOTIDE SEQUENCE</scope>
    <source>
        <strain evidence="3">CBS 1993</strain>
    </source>
</reference>